<dbReference type="SUPFAM" id="SSF50969">
    <property type="entry name" value="YVTN repeat-like/Quinoprotein amine dehydrogenase"/>
    <property type="match status" value="1"/>
</dbReference>
<evidence type="ECO:0000256" key="1">
    <source>
        <dbReference type="SAM" id="SignalP"/>
    </source>
</evidence>
<dbReference type="PANTHER" id="PTHR31270:SF1">
    <property type="entry name" value="GLUTAMINYL-PEPTIDE CYCLOTRANSFERASE"/>
    <property type="match status" value="1"/>
</dbReference>
<dbReference type="GO" id="GO:0016603">
    <property type="term" value="F:glutaminyl-peptide cyclotransferase activity"/>
    <property type="evidence" value="ECO:0007669"/>
    <property type="project" value="InterPro"/>
</dbReference>
<organism evidence="2 3">
    <name type="scientific">Deinococcus aquiradiocola</name>
    <dbReference type="NCBI Taxonomy" id="393059"/>
    <lineage>
        <taxon>Bacteria</taxon>
        <taxon>Thermotogati</taxon>
        <taxon>Deinococcota</taxon>
        <taxon>Deinococci</taxon>
        <taxon>Deinococcales</taxon>
        <taxon>Deinococcaceae</taxon>
        <taxon>Deinococcus</taxon>
    </lineage>
</organism>
<sequence>MTSRLPLPLQLPLLIVGAALATSAAPATSTSIPVYRPTVVTRTPHDPAAFTEGFELNGGVLFEGTGLEGQSDVRRTTPATGAVTLRRTPPVDGVFGEGITVLGGQLFELTWQDGLAFVYDAVTLKETGRFRYTGEGWGLTNDGSRLVMSDGSSTLTYRDPRTFAVTRTVKVMAAGMPVERLNELEFAGGFIWANIWLTNRIARIDPKTGRVTAWLDVSELSREAADDTVKAGRTPTFDDIPNGIAFNRARGTLLLTGKRWPTVYEVRVPGLTPAP</sequence>
<proteinExistence type="predicted"/>
<dbReference type="InterPro" id="IPR007788">
    <property type="entry name" value="QCT"/>
</dbReference>
<dbReference type="RefSeq" id="WP_229670672.1">
    <property type="nucleotide sequence ID" value="NZ_BMOE01000001.1"/>
</dbReference>
<dbReference type="Gene3D" id="2.130.10.10">
    <property type="entry name" value="YVTN repeat-like/Quinoprotein amine dehydrogenase"/>
    <property type="match status" value="1"/>
</dbReference>
<dbReference type="InterPro" id="IPR015943">
    <property type="entry name" value="WD40/YVTN_repeat-like_dom_sf"/>
</dbReference>
<evidence type="ECO:0000313" key="2">
    <source>
        <dbReference type="EMBL" id="GGJ62731.1"/>
    </source>
</evidence>
<feature type="signal peptide" evidence="1">
    <location>
        <begin position="1"/>
        <end position="21"/>
    </location>
</feature>
<keyword evidence="3" id="KW-1185">Reference proteome</keyword>
<dbReference type="PANTHER" id="PTHR31270">
    <property type="entry name" value="GLUTAMINYL-PEPTIDE CYCLOTRANSFERASE"/>
    <property type="match status" value="1"/>
</dbReference>
<accession>A0A917UJX7</accession>
<dbReference type="InterPro" id="IPR011044">
    <property type="entry name" value="Quino_amine_DH_bsu"/>
</dbReference>
<dbReference type="Pfam" id="PF05096">
    <property type="entry name" value="Glu_cyclase_2"/>
    <property type="match status" value="1"/>
</dbReference>
<comment type="caution">
    <text evidence="2">The sequence shown here is derived from an EMBL/GenBank/DDBJ whole genome shotgun (WGS) entry which is preliminary data.</text>
</comment>
<gene>
    <name evidence="2" type="ORF">GCM10008939_03250</name>
</gene>
<name>A0A917UJX7_9DEIO</name>
<keyword evidence="1" id="KW-0732">Signal</keyword>
<dbReference type="Proteomes" id="UP000635726">
    <property type="component" value="Unassembled WGS sequence"/>
</dbReference>
<evidence type="ECO:0000313" key="3">
    <source>
        <dbReference type="Proteomes" id="UP000635726"/>
    </source>
</evidence>
<dbReference type="EMBL" id="BMOE01000001">
    <property type="protein sequence ID" value="GGJ62731.1"/>
    <property type="molecule type" value="Genomic_DNA"/>
</dbReference>
<protein>
    <submittedName>
        <fullName evidence="2">Glutamine cyclotransferase</fullName>
    </submittedName>
</protein>
<feature type="chain" id="PRO_5036895991" evidence="1">
    <location>
        <begin position="22"/>
        <end position="275"/>
    </location>
</feature>
<reference evidence="2" key="1">
    <citation type="journal article" date="2014" name="Int. J. Syst. Evol. Microbiol.">
        <title>Complete genome sequence of Corynebacterium casei LMG S-19264T (=DSM 44701T), isolated from a smear-ripened cheese.</title>
        <authorList>
            <consortium name="US DOE Joint Genome Institute (JGI-PGF)"/>
            <person name="Walter F."/>
            <person name="Albersmeier A."/>
            <person name="Kalinowski J."/>
            <person name="Ruckert C."/>
        </authorList>
    </citation>
    <scope>NUCLEOTIDE SEQUENCE</scope>
    <source>
        <strain evidence="2">JCM 14371</strain>
    </source>
</reference>
<reference evidence="2" key="2">
    <citation type="submission" date="2020-09" db="EMBL/GenBank/DDBJ databases">
        <authorList>
            <person name="Sun Q."/>
            <person name="Ohkuma M."/>
        </authorList>
    </citation>
    <scope>NUCLEOTIDE SEQUENCE</scope>
    <source>
        <strain evidence="2">JCM 14371</strain>
    </source>
</reference>
<dbReference type="AlphaFoldDB" id="A0A917UJX7"/>